<accession>A0A9W6U4A1</accession>
<sequence>MLTAGGDLLGTLAAEENVYFQFVVQLAWVSGGYGMISDLKTSLTSHTLFEKEGQLYTALSNPHRCELITADTNGGIKVWALRYSFAVSKGKPQFRKEEEYEHDQELAVFIENDHCFDSSVSEKNGVVMIDNYAKFTTSDFMGLRTIGGHDSTFPARSAVVLPYNPPSERYNALHANTTTDGRHFAFAVWSTGFCIMELIFSDAHGRLVCDSFAGEHLKRLPDVKRGATLSIYQQQPPVQVILFEEGIADFRFLPLPTVVDSNTVEEESKNTLPIVDYIVAADAIVALWPHGLVEKHNLSDNRIFTIAQPYGSAATTASTIISFYVNGRECVAVGDSAGAIFIFPLINNDTVSQNWITRKQAHSSDRISTLFDLGKSKADSTDVGSSLLSVSRGGEVKRWLIKRVSPSSSHNTGQDFAWDLLACFRTYSPDVSTATFESPEFLFCGFDGGSVECWRLPSSVETSSSKGSRLQQQNTRRITVVRRALHTIDLHLAPVLSIISESGAGTSITASAQPIADNFSWVFSYDEDSNILIWCFSLEFFFPHRRLRVHEVIKGIYLSPVNE</sequence>
<reference evidence="1" key="1">
    <citation type="submission" date="2023-04" db="EMBL/GenBank/DDBJ databases">
        <title>Phytophthora lilii NBRC 32176.</title>
        <authorList>
            <person name="Ichikawa N."/>
            <person name="Sato H."/>
            <person name="Tonouchi N."/>
        </authorList>
    </citation>
    <scope>NUCLEOTIDE SEQUENCE</scope>
    <source>
        <strain evidence="1">NBRC 32176</strain>
    </source>
</reference>
<dbReference type="Proteomes" id="UP001165083">
    <property type="component" value="Unassembled WGS sequence"/>
</dbReference>
<dbReference type="InterPro" id="IPR015943">
    <property type="entry name" value="WD40/YVTN_repeat-like_dom_sf"/>
</dbReference>
<dbReference type="Gene3D" id="2.130.10.10">
    <property type="entry name" value="YVTN repeat-like/Quinoprotein amine dehydrogenase"/>
    <property type="match status" value="1"/>
</dbReference>
<dbReference type="OrthoDB" id="78755at2759"/>
<dbReference type="EMBL" id="BSXW01000543">
    <property type="protein sequence ID" value="GMF25182.1"/>
    <property type="molecule type" value="Genomic_DNA"/>
</dbReference>
<dbReference type="InterPro" id="IPR036322">
    <property type="entry name" value="WD40_repeat_dom_sf"/>
</dbReference>
<name>A0A9W6U4A1_9STRA</name>
<keyword evidence="2" id="KW-1185">Reference proteome</keyword>
<gene>
    <name evidence="1" type="ORF">Plil01_001036800</name>
</gene>
<dbReference type="SUPFAM" id="SSF50978">
    <property type="entry name" value="WD40 repeat-like"/>
    <property type="match status" value="1"/>
</dbReference>
<evidence type="ECO:0000313" key="1">
    <source>
        <dbReference type="EMBL" id="GMF25182.1"/>
    </source>
</evidence>
<organism evidence="1 2">
    <name type="scientific">Phytophthora lilii</name>
    <dbReference type="NCBI Taxonomy" id="2077276"/>
    <lineage>
        <taxon>Eukaryota</taxon>
        <taxon>Sar</taxon>
        <taxon>Stramenopiles</taxon>
        <taxon>Oomycota</taxon>
        <taxon>Peronosporomycetes</taxon>
        <taxon>Peronosporales</taxon>
        <taxon>Peronosporaceae</taxon>
        <taxon>Phytophthora</taxon>
    </lineage>
</organism>
<protein>
    <submittedName>
        <fullName evidence="1">Unnamed protein product</fullName>
    </submittedName>
</protein>
<comment type="caution">
    <text evidence="1">The sequence shown here is derived from an EMBL/GenBank/DDBJ whole genome shotgun (WGS) entry which is preliminary data.</text>
</comment>
<proteinExistence type="predicted"/>
<dbReference type="AlphaFoldDB" id="A0A9W6U4A1"/>
<evidence type="ECO:0000313" key="2">
    <source>
        <dbReference type="Proteomes" id="UP001165083"/>
    </source>
</evidence>